<dbReference type="EMBL" id="NIDE01000001">
    <property type="protein sequence ID" value="OWK46693.1"/>
    <property type="molecule type" value="Genomic_DNA"/>
</dbReference>
<dbReference type="RefSeq" id="WP_143392778.1">
    <property type="nucleotide sequence ID" value="NZ_NIDE01000001.1"/>
</dbReference>
<dbReference type="OrthoDB" id="9844996at2"/>
<comment type="caution">
    <text evidence="1">The sequence shown here is derived from an EMBL/GenBank/DDBJ whole genome shotgun (WGS) entry which is preliminary data.</text>
</comment>
<sequence length="421" mass="46253">MQPHVTIDVPDRWESVPVGEVVSLRLLIERPADRVGTVRIRGVRHRDESVVSLNTDLLPRDVTLSPGDRFALSVGVRFATPGSHNLSRMLVQVDPVDDSTGVGNQLVPLPAHPFQVVPSIEREVAITLARICRYDDGVKVEVTVHHTGATDWQAFELSAGPEQRVRSGVTRHHKPVLRPGDRTTFELIVGGESVEFGTSGTTGGVRVDGRRTLAIPGADDRAVEYAPFTFLEPRSLTTDRIDIVPEAGGAMVVPVGGVFPVFGAKARYLVKIHSSDSRAQEIELFEAPGQVEVEKRKQERTTREFLVTVVENPVLTQPIRMYYDVNLPDQTLRGELHLSIRPTSAKLWTIALTAGAAVTLKGATAFVPALLNPDSAFDEVMTEGWALLNKRGLDLLQLASIFFIRGGLWAVDRIWRPIQEG</sequence>
<dbReference type="AlphaFoldDB" id="A0A225E0G3"/>
<keyword evidence="2" id="KW-1185">Reference proteome</keyword>
<accession>A0A225E0G3</accession>
<gene>
    <name evidence="1" type="ORF">FRUB_00392</name>
</gene>
<protein>
    <submittedName>
        <fullName evidence="1">Uncharacterized protein</fullName>
    </submittedName>
</protein>
<evidence type="ECO:0000313" key="2">
    <source>
        <dbReference type="Proteomes" id="UP000214646"/>
    </source>
</evidence>
<organism evidence="1 2">
    <name type="scientific">Fimbriiglobus ruber</name>
    <dbReference type="NCBI Taxonomy" id="1908690"/>
    <lineage>
        <taxon>Bacteria</taxon>
        <taxon>Pseudomonadati</taxon>
        <taxon>Planctomycetota</taxon>
        <taxon>Planctomycetia</taxon>
        <taxon>Gemmatales</taxon>
        <taxon>Gemmataceae</taxon>
        <taxon>Fimbriiglobus</taxon>
    </lineage>
</organism>
<proteinExistence type="predicted"/>
<name>A0A225E0G3_9BACT</name>
<evidence type="ECO:0000313" key="1">
    <source>
        <dbReference type="EMBL" id="OWK46693.1"/>
    </source>
</evidence>
<dbReference type="Proteomes" id="UP000214646">
    <property type="component" value="Unassembled WGS sequence"/>
</dbReference>
<reference evidence="2" key="1">
    <citation type="submission" date="2017-06" db="EMBL/GenBank/DDBJ databases">
        <title>Genome analysis of Fimbriiglobus ruber SP5, the first member of the order Planctomycetales with confirmed chitinolytic capability.</title>
        <authorList>
            <person name="Ravin N.V."/>
            <person name="Rakitin A.L."/>
            <person name="Ivanova A.A."/>
            <person name="Beletsky A.V."/>
            <person name="Kulichevskaya I.S."/>
            <person name="Mardanov A.V."/>
            <person name="Dedysh S.N."/>
        </authorList>
    </citation>
    <scope>NUCLEOTIDE SEQUENCE [LARGE SCALE GENOMIC DNA]</scope>
    <source>
        <strain evidence="2">SP5</strain>
    </source>
</reference>